<organism evidence="1 2">
    <name type="scientific">Cryptosporangium phraense</name>
    <dbReference type="NCBI Taxonomy" id="2593070"/>
    <lineage>
        <taxon>Bacteria</taxon>
        <taxon>Bacillati</taxon>
        <taxon>Actinomycetota</taxon>
        <taxon>Actinomycetes</taxon>
        <taxon>Cryptosporangiales</taxon>
        <taxon>Cryptosporangiaceae</taxon>
        <taxon>Cryptosporangium</taxon>
    </lineage>
</organism>
<reference evidence="1 2" key="1">
    <citation type="submission" date="2019-07" db="EMBL/GenBank/DDBJ databases">
        <title>Cryptosporangium phraense sp. nov., isolated from plant litter.</title>
        <authorList>
            <person name="Suriyachadkun C."/>
        </authorList>
    </citation>
    <scope>NUCLEOTIDE SEQUENCE [LARGE SCALE GENOMIC DNA]</scope>
    <source>
        <strain evidence="1 2">A-T 5661</strain>
    </source>
</reference>
<dbReference type="EMBL" id="VIRS01000023">
    <property type="protein sequence ID" value="TQS41731.1"/>
    <property type="molecule type" value="Genomic_DNA"/>
</dbReference>
<proteinExistence type="predicted"/>
<dbReference type="InParanoid" id="A0A545AKD4"/>
<dbReference type="RefSeq" id="WP_142707884.1">
    <property type="nucleotide sequence ID" value="NZ_VIRS01000023.1"/>
</dbReference>
<sequence length="69" mass="7904">MKRPTDEQIETARLFLEQHRPDYKGRCPTLTCAVGAYAPQWPCNRWRWAAEILGEAGFPVDDLIEVKSA</sequence>
<keyword evidence="2" id="KW-1185">Reference proteome</keyword>
<dbReference type="OrthoDB" id="5195741at2"/>
<dbReference type="Proteomes" id="UP000317982">
    <property type="component" value="Unassembled WGS sequence"/>
</dbReference>
<evidence type="ECO:0000313" key="1">
    <source>
        <dbReference type="EMBL" id="TQS41731.1"/>
    </source>
</evidence>
<dbReference type="AlphaFoldDB" id="A0A545AKD4"/>
<accession>A0A545AKD4</accession>
<gene>
    <name evidence="1" type="ORF">FL583_28290</name>
</gene>
<name>A0A545AKD4_9ACTN</name>
<protein>
    <submittedName>
        <fullName evidence="1">Uncharacterized protein</fullName>
    </submittedName>
</protein>
<evidence type="ECO:0000313" key="2">
    <source>
        <dbReference type="Proteomes" id="UP000317982"/>
    </source>
</evidence>
<comment type="caution">
    <text evidence="1">The sequence shown here is derived from an EMBL/GenBank/DDBJ whole genome shotgun (WGS) entry which is preliminary data.</text>
</comment>